<dbReference type="GO" id="GO:0005886">
    <property type="term" value="C:plasma membrane"/>
    <property type="evidence" value="ECO:0007669"/>
    <property type="project" value="UniProtKB-SubCell"/>
</dbReference>
<evidence type="ECO:0000256" key="4">
    <source>
        <dbReference type="ARBA" id="ARBA00022475"/>
    </source>
</evidence>
<evidence type="ECO:0000313" key="10">
    <source>
        <dbReference type="EMBL" id="KJF78905.1"/>
    </source>
</evidence>
<feature type="transmembrane region" description="Helical" evidence="9">
    <location>
        <begin position="169"/>
        <end position="190"/>
    </location>
</feature>
<proteinExistence type="inferred from homology"/>
<feature type="transmembrane region" description="Helical" evidence="9">
    <location>
        <begin position="12"/>
        <end position="31"/>
    </location>
</feature>
<keyword evidence="8 9" id="KW-0472">Membrane</keyword>
<dbReference type="Pfam" id="PF02653">
    <property type="entry name" value="BPD_transp_2"/>
    <property type="match status" value="1"/>
</dbReference>
<keyword evidence="4" id="KW-1003">Cell membrane</keyword>
<feature type="transmembrane region" description="Helical" evidence="9">
    <location>
        <begin position="299"/>
        <end position="318"/>
    </location>
</feature>
<evidence type="ECO:0000313" key="11">
    <source>
        <dbReference type="Proteomes" id="UP000032582"/>
    </source>
</evidence>
<feature type="transmembrane region" description="Helical" evidence="9">
    <location>
        <begin position="274"/>
        <end position="293"/>
    </location>
</feature>
<feature type="transmembrane region" description="Helical" evidence="9">
    <location>
        <begin position="92"/>
        <end position="115"/>
    </location>
</feature>
<evidence type="ECO:0000256" key="5">
    <source>
        <dbReference type="ARBA" id="ARBA00022519"/>
    </source>
</evidence>
<comment type="caution">
    <text evidence="10">The sequence shown here is derived from an EMBL/GenBank/DDBJ whole genome shotgun (WGS) entry which is preliminary data.</text>
</comment>
<feature type="transmembrane region" description="Helical" evidence="9">
    <location>
        <begin position="43"/>
        <end position="61"/>
    </location>
</feature>
<keyword evidence="6 9" id="KW-0812">Transmembrane</keyword>
<comment type="similarity">
    <text evidence="2">Belongs to the binding-protein-dependent transport system permease family. AraH/RbsC subfamily.</text>
</comment>
<organism evidence="10 11">
    <name type="scientific">Morganella morganii</name>
    <name type="common">Proteus morganii</name>
    <dbReference type="NCBI Taxonomy" id="582"/>
    <lineage>
        <taxon>Bacteria</taxon>
        <taxon>Pseudomonadati</taxon>
        <taxon>Pseudomonadota</taxon>
        <taxon>Gammaproteobacteria</taxon>
        <taxon>Enterobacterales</taxon>
        <taxon>Morganellaceae</taxon>
        <taxon>Morganella</taxon>
    </lineage>
</organism>
<reference evidence="10 11" key="1">
    <citation type="submission" date="2015-02" db="EMBL/GenBank/DDBJ databases">
        <title>Whole genome shotgun sequencing of cultured foodborne pathogen.</title>
        <authorList>
            <person name="Timme R."/>
            <person name="Allard M.W."/>
            <person name="Strain E."/>
            <person name="Evans P.S."/>
            <person name="Brown E."/>
        </authorList>
    </citation>
    <scope>NUCLEOTIDE SEQUENCE [LARGE SCALE GENOMIC DNA]</scope>
    <source>
        <strain evidence="10 11">GCSL-TSO-24</strain>
    </source>
</reference>
<dbReference type="EMBL" id="JZSH01000016">
    <property type="protein sequence ID" value="KJF78905.1"/>
    <property type="molecule type" value="Genomic_DNA"/>
</dbReference>
<dbReference type="PANTHER" id="PTHR32196:SF21">
    <property type="entry name" value="ABC TRANSPORTER PERMEASE PROTEIN YPHD-RELATED"/>
    <property type="match status" value="1"/>
</dbReference>
<sequence>MLKSCRHLFAHHEFWLAVLIVLLSVFLSITNEDFMTLGNVFDMTTSTAILAIMACGLFVVLVSGGIDISFPATAATAQYVMATYVLSQGGNFFIAFAIAAVVGLLLGLVNALLIYRLKVPSIIITISTLNVFFGLLIYFTNGEWLYGFPEWFMDGVEVMSFTGSDGYDYGLSLPILTLIAVIIFTGFLMSKTRVGRQIYAVGGNADAAKRVGISILGVMLFVYGYMGALAGIASVVQTQITQSVAPNALMGFELTVLAAVVLGGVSMTGGKGTLTGVILGVALLAIVKNGLTLAGVPSYWHTVLTGLIIVISISFTAYNEKRRAAAGGHLS</sequence>
<dbReference type="PATRIC" id="fig|582.24.peg.884"/>
<evidence type="ECO:0000256" key="3">
    <source>
        <dbReference type="ARBA" id="ARBA00022448"/>
    </source>
</evidence>
<protein>
    <submittedName>
        <fullName evidence="10">Sugar ABC transporter permease</fullName>
    </submittedName>
</protein>
<feature type="transmembrane region" description="Helical" evidence="9">
    <location>
        <begin position="248"/>
        <end position="267"/>
    </location>
</feature>
<evidence type="ECO:0000256" key="1">
    <source>
        <dbReference type="ARBA" id="ARBA00004429"/>
    </source>
</evidence>
<dbReference type="Proteomes" id="UP000032582">
    <property type="component" value="Unassembled WGS sequence"/>
</dbReference>
<keyword evidence="7 9" id="KW-1133">Transmembrane helix</keyword>
<evidence type="ECO:0000256" key="2">
    <source>
        <dbReference type="ARBA" id="ARBA00007942"/>
    </source>
</evidence>
<dbReference type="CDD" id="cd06579">
    <property type="entry name" value="TM_PBP1_transp_AraH_like"/>
    <property type="match status" value="1"/>
</dbReference>
<dbReference type="GO" id="GO:0022857">
    <property type="term" value="F:transmembrane transporter activity"/>
    <property type="evidence" value="ECO:0007669"/>
    <property type="project" value="InterPro"/>
</dbReference>
<name>A0A0D8LA95_MORMO</name>
<accession>A0A0D8LA95</accession>
<feature type="transmembrane region" description="Helical" evidence="9">
    <location>
        <begin position="211"/>
        <end position="236"/>
    </location>
</feature>
<feature type="transmembrane region" description="Helical" evidence="9">
    <location>
        <begin position="122"/>
        <end position="140"/>
    </location>
</feature>
<dbReference type="PANTHER" id="PTHR32196">
    <property type="entry name" value="ABC TRANSPORTER PERMEASE PROTEIN YPHD-RELATED-RELATED"/>
    <property type="match status" value="1"/>
</dbReference>
<keyword evidence="3" id="KW-0813">Transport</keyword>
<gene>
    <name evidence="10" type="ORF">UA45_02950</name>
</gene>
<keyword evidence="5" id="KW-0997">Cell inner membrane</keyword>
<dbReference type="InterPro" id="IPR001851">
    <property type="entry name" value="ABC_transp_permease"/>
</dbReference>
<comment type="subcellular location">
    <subcellularLocation>
        <location evidence="1">Cell inner membrane</location>
        <topology evidence="1">Multi-pass membrane protein</topology>
    </subcellularLocation>
</comment>
<evidence type="ECO:0000256" key="9">
    <source>
        <dbReference type="SAM" id="Phobius"/>
    </source>
</evidence>
<evidence type="ECO:0000256" key="8">
    <source>
        <dbReference type="ARBA" id="ARBA00023136"/>
    </source>
</evidence>
<dbReference type="AlphaFoldDB" id="A0A0D8LA95"/>
<evidence type="ECO:0000256" key="6">
    <source>
        <dbReference type="ARBA" id="ARBA00022692"/>
    </source>
</evidence>
<evidence type="ECO:0000256" key="7">
    <source>
        <dbReference type="ARBA" id="ARBA00022989"/>
    </source>
</evidence>